<evidence type="ECO:0000256" key="1">
    <source>
        <dbReference type="SAM" id="MobiDB-lite"/>
    </source>
</evidence>
<protein>
    <submittedName>
        <fullName evidence="2">Uncharacterized protein</fullName>
    </submittedName>
</protein>
<keyword evidence="3" id="KW-1185">Reference proteome</keyword>
<feature type="region of interest" description="Disordered" evidence="1">
    <location>
        <begin position="66"/>
        <end position="87"/>
    </location>
</feature>
<name>A0A9Q0FCT5_9ROSI</name>
<organism evidence="2 3">
    <name type="scientific">Turnera subulata</name>
    <dbReference type="NCBI Taxonomy" id="218843"/>
    <lineage>
        <taxon>Eukaryota</taxon>
        <taxon>Viridiplantae</taxon>
        <taxon>Streptophyta</taxon>
        <taxon>Embryophyta</taxon>
        <taxon>Tracheophyta</taxon>
        <taxon>Spermatophyta</taxon>
        <taxon>Magnoliopsida</taxon>
        <taxon>eudicotyledons</taxon>
        <taxon>Gunneridae</taxon>
        <taxon>Pentapetalae</taxon>
        <taxon>rosids</taxon>
        <taxon>fabids</taxon>
        <taxon>Malpighiales</taxon>
        <taxon>Passifloraceae</taxon>
        <taxon>Turnera</taxon>
    </lineage>
</organism>
<reference evidence="2" key="2">
    <citation type="journal article" date="2023" name="Plants (Basel)">
        <title>Annotation of the Turnera subulata (Passifloraceae) Draft Genome Reveals the S-Locus Evolved after the Divergence of Turneroideae from Passifloroideae in a Stepwise Manner.</title>
        <authorList>
            <person name="Henning P.M."/>
            <person name="Roalson E.H."/>
            <person name="Mir W."/>
            <person name="McCubbin A.G."/>
            <person name="Shore J.S."/>
        </authorList>
    </citation>
    <scope>NUCLEOTIDE SEQUENCE</scope>
    <source>
        <strain evidence="2">F60SS</strain>
    </source>
</reference>
<evidence type="ECO:0000313" key="2">
    <source>
        <dbReference type="EMBL" id="KAJ4828429.1"/>
    </source>
</evidence>
<gene>
    <name evidence="2" type="ORF">Tsubulata_044109</name>
</gene>
<accession>A0A9Q0FCT5</accession>
<dbReference type="Proteomes" id="UP001141552">
    <property type="component" value="Unassembled WGS sequence"/>
</dbReference>
<reference evidence="2" key="1">
    <citation type="submission" date="2022-02" db="EMBL/GenBank/DDBJ databases">
        <authorList>
            <person name="Henning P.M."/>
            <person name="McCubbin A.G."/>
            <person name="Shore J.S."/>
        </authorList>
    </citation>
    <scope>NUCLEOTIDE SEQUENCE</scope>
    <source>
        <strain evidence="2">F60SS</strain>
        <tissue evidence="2">Leaves</tissue>
    </source>
</reference>
<dbReference type="AlphaFoldDB" id="A0A9Q0FCT5"/>
<feature type="region of interest" description="Disordered" evidence="1">
    <location>
        <begin position="27"/>
        <end position="48"/>
    </location>
</feature>
<sequence>MLFRLSGFRKLGAAVCMEFRNKSRVGRGVIAGDGSGGDDGDGDGGAADTGWSFSTFGTHLLPGEFGTQPLHVRDTEPARLGHRTCPS</sequence>
<dbReference type="EMBL" id="JAKUCV010006178">
    <property type="protein sequence ID" value="KAJ4828429.1"/>
    <property type="molecule type" value="Genomic_DNA"/>
</dbReference>
<comment type="caution">
    <text evidence="2">The sequence shown here is derived from an EMBL/GenBank/DDBJ whole genome shotgun (WGS) entry which is preliminary data.</text>
</comment>
<evidence type="ECO:0000313" key="3">
    <source>
        <dbReference type="Proteomes" id="UP001141552"/>
    </source>
</evidence>
<proteinExistence type="predicted"/>